<proteinExistence type="predicted"/>
<comment type="caution">
    <text evidence="1">The sequence shown here is derived from an EMBL/GenBank/DDBJ whole genome shotgun (WGS) entry which is preliminary data.</text>
</comment>
<protein>
    <submittedName>
        <fullName evidence="1">Copper homeostasis protein cutC isoform X1</fullName>
    </submittedName>
</protein>
<dbReference type="EMBL" id="QNUK01000761">
    <property type="protein sequence ID" value="KAF5889849.1"/>
    <property type="molecule type" value="Genomic_DNA"/>
</dbReference>
<evidence type="ECO:0000313" key="1">
    <source>
        <dbReference type="EMBL" id="KAF5889849.1"/>
    </source>
</evidence>
<organism evidence="1 2">
    <name type="scientific">Clarias magur</name>
    <name type="common">Asian catfish</name>
    <name type="synonym">Macropteronotus magur</name>
    <dbReference type="NCBI Taxonomy" id="1594786"/>
    <lineage>
        <taxon>Eukaryota</taxon>
        <taxon>Metazoa</taxon>
        <taxon>Chordata</taxon>
        <taxon>Craniata</taxon>
        <taxon>Vertebrata</taxon>
        <taxon>Euteleostomi</taxon>
        <taxon>Actinopterygii</taxon>
        <taxon>Neopterygii</taxon>
        <taxon>Teleostei</taxon>
        <taxon>Ostariophysi</taxon>
        <taxon>Siluriformes</taxon>
        <taxon>Clariidae</taxon>
        <taxon>Clarias</taxon>
    </lineage>
</organism>
<reference evidence="1" key="1">
    <citation type="submission" date="2020-07" db="EMBL/GenBank/DDBJ databases">
        <title>Clarias magur genome sequencing, assembly and annotation.</title>
        <authorList>
            <person name="Kushwaha B."/>
            <person name="Kumar R."/>
            <person name="Das P."/>
            <person name="Joshi C.G."/>
            <person name="Kumar D."/>
            <person name="Nagpure N.S."/>
            <person name="Pandey M."/>
            <person name="Agarwal S."/>
            <person name="Srivastava S."/>
            <person name="Singh M."/>
            <person name="Sahoo L."/>
            <person name="Jayasankar P."/>
            <person name="Meher P.K."/>
            <person name="Koringa P.G."/>
            <person name="Iquebal M.A."/>
            <person name="Das S.P."/>
            <person name="Bit A."/>
            <person name="Patnaik S."/>
            <person name="Patel N."/>
            <person name="Shah T.M."/>
            <person name="Hinsu A."/>
            <person name="Jena J.K."/>
        </authorList>
    </citation>
    <scope>NUCLEOTIDE SEQUENCE</scope>
    <source>
        <strain evidence="1">CIFAMagur01</strain>
        <tissue evidence="1">Testis</tissue>
    </source>
</reference>
<name>A0A8J4TEP7_CLAMG</name>
<sequence length="74" mass="8859">MEKKWKKVYNYLSSQSYPGGYDKSKRQNLRRLSSKFKIRGSSTRGAQRILRIHRIPGLMKRRRVSRIRQLHSAL</sequence>
<evidence type="ECO:0000313" key="2">
    <source>
        <dbReference type="Proteomes" id="UP000727407"/>
    </source>
</evidence>
<feature type="non-terminal residue" evidence="1">
    <location>
        <position position="74"/>
    </location>
</feature>
<dbReference type="Proteomes" id="UP000727407">
    <property type="component" value="Unassembled WGS sequence"/>
</dbReference>
<dbReference type="OrthoDB" id="1730074at2759"/>
<gene>
    <name evidence="1" type="ORF">DAT39_020448</name>
</gene>
<dbReference type="AlphaFoldDB" id="A0A8J4TEP7"/>
<keyword evidence="2" id="KW-1185">Reference proteome</keyword>
<accession>A0A8J4TEP7</accession>
<feature type="non-terminal residue" evidence="1">
    <location>
        <position position="1"/>
    </location>
</feature>